<evidence type="ECO:0000313" key="3">
    <source>
        <dbReference type="EMBL" id="EMB22318.1"/>
    </source>
</evidence>
<feature type="chain" id="PRO_5004021413" description="Solute-binding protein family 5 domain-containing protein" evidence="1">
    <location>
        <begin position="24"/>
        <end position="794"/>
    </location>
</feature>
<dbReference type="AlphaFoldDB" id="M2BLF9"/>
<evidence type="ECO:0000313" key="4">
    <source>
        <dbReference type="Proteomes" id="UP000016183"/>
    </source>
</evidence>
<gene>
    <name evidence="3" type="ORF">HMPREF9733_01734</name>
</gene>
<dbReference type="RefSeq" id="WP_010696424.1">
    <property type="nucleotide sequence ID" value="NZ_KB442454.1"/>
</dbReference>
<dbReference type="GO" id="GO:0015833">
    <property type="term" value="P:peptide transport"/>
    <property type="evidence" value="ECO:0007669"/>
    <property type="project" value="TreeGrafter"/>
</dbReference>
<dbReference type="Pfam" id="PF00496">
    <property type="entry name" value="SBP_bac_5"/>
    <property type="match status" value="1"/>
</dbReference>
<proteinExistence type="predicted"/>
<organism evidence="3 4">
    <name type="scientific">Treponema denticola SP33</name>
    <dbReference type="NCBI Taxonomy" id="999437"/>
    <lineage>
        <taxon>Bacteria</taxon>
        <taxon>Pseudomonadati</taxon>
        <taxon>Spirochaetota</taxon>
        <taxon>Spirochaetia</taxon>
        <taxon>Spirochaetales</taxon>
        <taxon>Treponemataceae</taxon>
        <taxon>Treponema</taxon>
    </lineage>
</organism>
<protein>
    <recommendedName>
        <fullName evidence="2">Solute-binding protein family 5 domain-containing protein</fullName>
    </recommendedName>
</protein>
<dbReference type="InterPro" id="IPR000914">
    <property type="entry name" value="SBP_5_dom"/>
</dbReference>
<accession>M2BLF9</accession>
<dbReference type="PROSITE" id="PS51257">
    <property type="entry name" value="PROKAR_LIPOPROTEIN"/>
    <property type="match status" value="1"/>
</dbReference>
<dbReference type="Gene3D" id="3.40.190.10">
    <property type="entry name" value="Periplasmic binding protein-like II"/>
    <property type="match status" value="1"/>
</dbReference>
<sequence>MKRNFFKLFAVLLTAAMVLGIMTGCGGTKKSKKDLEKVEYTYRDVWSTGPLNWNPHAWEVSSDRSFMTYLTTPIADSTVGDKPGEWKWEFDAANDVKDITASFANKEKYNIPADATSGRVFQVDLNPAMKWETGEPIKADDYIYSMQMCLSPEMKNYRSNDYCTGTEALYKAKEYLANDLAGKPIYKAWGDDAPADAKLEFTLTDSIMFFGGAAESYYKNAKYKANFTVNGTDIFEKYKDTQYFEVNDTSKAEMLAIAKAFGDDNPDAWKEFCVYNTGELYPETPWEDVGLVKTGEYQFLFITADPIQMFYMLNAFGSTWLVHKETYEKNFKTVEKLKATSYGTDMSNTVSYGPYKIESYEKDKQIRLVRNPYWGGYHDGRHEGQYQADAVIIDIIEDHATQLQRFGQGLLDEFSLTSDDLEKYKKSDRLYYADETYTDRYIFATSDEALNARDKEKGSGKRIVMRYKDFRKALSLCIDREKYCREATSGFKPAYFLLNRLYYYDMANDPNSIYRDTFYAKRAICNLYDIEVTKETADAQYAKITGRDVETARKLFTAAYEQAVADKVYKPGEIVPIEVMASPSDLTPQHIKQQDLMQEFINEGTKGTPFEGKVQIKYESGDPKRYDNVAAGKNMAIRGAWGGAAFYPFKSIQVYANPTYMGGLAKIHESNGWNPSVEKLKIKIDKADGTTVEEERTFEQWSASMNGNGDYADADATEKLQILAALENGILSAYQCIPLGTYTAAILVSHKIDYYTDVYNIMYGYGGMKLLKFNYTDTEWDEYVKKNQGQLNYE</sequence>
<dbReference type="PATRIC" id="fig|999437.3.peg.1787"/>
<keyword evidence="1" id="KW-0732">Signal</keyword>
<dbReference type="GO" id="GO:1904680">
    <property type="term" value="F:peptide transmembrane transporter activity"/>
    <property type="evidence" value="ECO:0007669"/>
    <property type="project" value="TreeGrafter"/>
</dbReference>
<dbReference type="EMBL" id="AGDZ01000027">
    <property type="protein sequence ID" value="EMB22318.1"/>
    <property type="molecule type" value="Genomic_DNA"/>
</dbReference>
<dbReference type="Gene3D" id="3.90.76.10">
    <property type="entry name" value="Dipeptide-binding Protein, Domain 1"/>
    <property type="match status" value="1"/>
</dbReference>
<feature type="domain" description="Solute-binding protein family 5" evidence="2">
    <location>
        <begin position="116"/>
        <end position="656"/>
    </location>
</feature>
<dbReference type="PANTHER" id="PTHR30290">
    <property type="entry name" value="PERIPLASMIC BINDING COMPONENT OF ABC TRANSPORTER"/>
    <property type="match status" value="1"/>
</dbReference>
<evidence type="ECO:0000256" key="1">
    <source>
        <dbReference type="SAM" id="SignalP"/>
    </source>
</evidence>
<dbReference type="Gene3D" id="3.10.105.10">
    <property type="entry name" value="Dipeptide-binding Protein, Domain 3"/>
    <property type="match status" value="1"/>
</dbReference>
<reference evidence="3 4" key="1">
    <citation type="submission" date="2012-01" db="EMBL/GenBank/DDBJ databases">
        <title>The Genome Sequence of Treponema denticola SP33.</title>
        <authorList>
            <consortium name="The Broad Institute Genome Sequencing Platform"/>
            <person name="Earl A."/>
            <person name="Ward D."/>
            <person name="Feldgarden M."/>
            <person name="Gevers D."/>
            <person name="Blanton J.M."/>
            <person name="Fenno C.J."/>
            <person name="Baranova O.V."/>
            <person name="Mathney J."/>
            <person name="Dewhirst F.E."/>
            <person name="Izard J."/>
            <person name="Young S.K."/>
            <person name="Zeng Q."/>
            <person name="Gargeya S."/>
            <person name="Fitzgerald M."/>
            <person name="Haas B."/>
            <person name="Abouelleil A."/>
            <person name="Alvarado L."/>
            <person name="Arachchi H.M."/>
            <person name="Berlin A."/>
            <person name="Chapman S.B."/>
            <person name="Gearin G."/>
            <person name="Goldberg J."/>
            <person name="Griggs A."/>
            <person name="Gujja S."/>
            <person name="Hansen M."/>
            <person name="Heiman D."/>
            <person name="Howarth C."/>
            <person name="Larimer J."/>
            <person name="Lui A."/>
            <person name="MacDonald P.J.P."/>
            <person name="McCowen C."/>
            <person name="Montmayeur A."/>
            <person name="Murphy C."/>
            <person name="Neiman D."/>
            <person name="Pearson M."/>
            <person name="Priest M."/>
            <person name="Roberts A."/>
            <person name="Saif S."/>
            <person name="Shea T."/>
            <person name="Sisk P."/>
            <person name="Stolte C."/>
            <person name="Sykes S."/>
            <person name="Wortman J."/>
            <person name="Nusbaum C."/>
            <person name="Birren B."/>
        </authorList>
    </citation>
    <scope>NUCLEOTIDE SEQUENCE [LARGE SCALE GENOMIC DNA]</scope>
    <source>
        <strain evidence="3 4">SP33</strain>
    </source>
</reference>
<dbReference type="Proteomes" id="UP000016183">
    <property type="component" value="Unassembled WGS sequence"/>
</dbReference>
<name>M2BLF9_TREDN</name>
<dbReference type="OrthoDB" id="9801912at2"/>
<feature type="signal peptide" evidence="1">
    <location>
        <begin position="1"/>
        <end position="23"/>
    </location>
</feature>
<dbReference type="InterPro" id="IPR039424">
    <property type="entry name" value="SBP_5"/>
</dbReference>
<dbReference type="HOGENOM" id="CLU_353708_0_0_12"/>
<comment type="caution">
    <text evidence="3">The sequence shown here is derived from an EMBL/GenBank/DDBJ whole genome shotgun (WGS) entry which is preliminary data.</text>
</comment>
<evidence type="ECO:0000259" key="2">
    <source>
        <dbReference type="Pfam" id="PF00496"/>
    </source>
</evidence>
<dbReference type="SUPFAM" id="SSF53850">
    <property type="entry name" value="Periplasmic binding protein-like II"/>
    <property type="match status" value="1"/>
</dbReference>